<dbReference type="AlphaFoldDB" id="A0A917N5C2"/>
<keyword evidence="5 8" id="KW-1133">Transmembrane helix</keyword>
<keyword evidence="2" id="KW-1003">Cell membrane</keyword>
<evidence type="ECO:0000313" key="11">
    <source>
        <dbReference type="Proteomes" id="UP000622610"/>
    </source>
</evidence>
<dbReference type="Pfam" id="PF12821">
    <property type="entry name" value="ThrE_2"/>
    <property type="match status" value="1"/>
</dbReference>
<comment type="subcellular location">
    <subcellularLocation>
        <location evidence="1">Cell membrane</location>
        <topology evidence="1">Multi-pass membrane protein</topology>
    </subcellularLocation>
</comment>
<keyword evidence="4 8" id="KW-0812">Transmembrane</keyword>
<evidence type="ECO:0000256" key="2">
    <source>
        <dbReference type="ARBA" id="ARBA00022475"/>
    </source>
</evidence>
<dbReference type="GO" id="GO:0005886">
    <property type="term" value="C:plasma membrane"/>
    <property type="evidence" value="ECO:0007669"/>
    <property type="project" value="UniProtKB-SubCell"/>
</dbReference>
<keyword evidence="6 8" id="KW-0472">Membrane</keyword>
<comment type="similarity">
    <text evidence="7">Belongs to the ThrE exporter (TC 2.A.79) family.</text>
</comment>
<feature type="transmembrane region" description="Helical" evidence="8">
    <location>
        <begin position="75"/>
        <end position="98"/>
    </location>
</feature>
<proteinExistence type="inferred from homology"/>
<evidence type="ECO:0000313" key="10">
    <source>
        <dbReference type="EMBL" id="GGI65929.1"/>
    </source>
</evidence>
<evidence type="ECO:0000256" key="8">
    <source>
        <dbReference type="SAM" id="Phobius"/>
    </source>
</evidence>
<reference evidence="10" key="2">
    <citation type="submission" date="2020-09" db="EMBL/GenBank/DDBJ databases">
        <authorList>
            <person name="Sun Q."/>
            <person name="Sedlacek I."/>
        </authorList>
    </citation>
    <scope>NUCLEOTIDE SEQUENCE</scope>
    <source>
        <strain evidence="10">CCM 8433</strain>
    </source>
</reference>
<evidence type="ECO:0000256" key="5">
    <source>
        <dbReference type="ARBA" id="ARBA00022989"/>
    </source>
</evidence>
<sequence length="147" mass="15830">MIFIHFIFSYLSTVAFGVLTNVPRRTLLASGLTGSIGWMVFYFMREAGSSLGLANFVAAFLIGCGSILFSRLKKIPMLVFIVPSLVPLVPGGPAYLAVREIVIGDGDRGLYYILVVAVTAGAIAGGFVLTTLVEKLVARYQYSQIKS</sequence>
<keyword evidence="11" id="KW-1185">Reference proteome</keyword>
<reference evidence="10" key="1">
    <citation type="journal article" date="2014" name="Int. J. Syst. Evol. Microbiol.">
        <title>Complete genome sequence of Corynebacterium casei LMG S-19264T (=DSM 44701T), isolated from a smear-ripened cheese.</title>
        <authorList>
            <consortium name="US DOE Joint Genome Institute (JGI-PGF)"/>
            <person name="Walter F."/>
            <person name="Albersmeier A."/>
            <person name="Kalinowski J."/>
            <person name="Ruckert C."/>
        </authorList>
    </citation>
    <scope>NUCLEOTIDE SEQUENCE</scope>
    <source>
        <strain evidence="10">CCM 8433</strain>
    </source>
</reference>
<feature type="transmembrane region" description="Helical" evidence="8">
    <location>
        <begin position="110"/>
        <end position="133"/>
    </location>
</feature>
<gene>
    <name evidence="10" type="ORF">GCM10011482_15830</name>
</gene>
<dbReference type="InterPro" id="IPR050539">
    <property type="entry name" value="ThrE_Dicarb/AminoAcid_Exp"/>
</dbReference>
<accession>A0A917N5C2</accession>
<feature type="domain" description="Threonine/Serine exporter ThrE" evidence="9">
    <location>
        <begin position="6"/>
        <end position="132"/>
    </location>
</feature>
<comment type="caution">
    <text evidence="10">The sequence shown here is derived from an EMBL/GenBank/DDBJ whole genome shotgun (WGS) entry which is preliminary data.</text>
</comment>
<evidence type="ECO:0000256" key="3">
    <source>
        <dbReference type="ARBA" id="ARBA00022519"/>
    </source>
</evidence>
<organism evidence="10 11">
    <name type="scientific">Enterococcus alcedinis</name>
    <dbReference type="NCBI Taxonomy" id="1274384"/>
    <lineage>
        <taxon>Bacteria</taxon>
        <taxon>Bacillati</taxon>
        <taxon>Bacillota</taxon>
        <taxon>Bacilli</taxon>
        <taxon>Lactobacillales</taxon>
        <taxon>Enterococcaceae</taxon>
        <taxon>Enterococcus</taxon>
    </lineage>
</organism>
<keyword evidence="3" id="KW-0997">Cell inner membrane</keyword>
<dbReference type="EMBL" id="BMDT01000006">
    <property type="protein sequence ID" value="GGI65929.1"/>
    <property type="molecule type" value="Genomic_DNA"/>
</dbReference>
<evidence type="ECO:0000256" key="1">
    <source>
        <dbReference type="ARBA" id="ARBA00004651"/>
    </source>
</evidence>
<evidence type="ECO:0000256" key="4">
    <source>
        <dbReference type="ARBA" id="ARBA00022692"/>
    </source>
</evidence>
<dbReference type="PANTHER" id="PTHR34390">
    <property type="entry name" value="UPF0442 PROTEIN YJJB-RELATED"/>
    <property type="match status" value="1"/>
</dbReference>
<dbReference type="Proteomes" id="UP000622610">
    <property type="component" value="Unassembled WGS sequence"/>
</dbReference>
<protein>
    <submittedName>
        <fullName evidence="10">Membrane protein</fullName>
    </submittedName>
</protein>
<evidence type="ECO:0000256" key="7">
    <source>
        <dbReference type="ARBA" id="ARBA00034125"/>
    </source>
</evidence>
<feature type="transmembrane region" description="Helical" evidence="8">
    <location>
        <begin position="51"/>
        <end position="69"/>
    </location>
</feature>
<name>A0A917N5C2_9ENTE</name>
<dbReference type="PANTHER" id="PTHR34390:SF1">
    <property type="entry name" value="SUCCINATE TRANSPORTER SUBUNIT YJJB-RELATED"/>
    <property type="match status" value="1"/>
</dbReference>
<dbReference type="GO" id="GO:0015744">
    <property type="term" value="P:succinate transport"/>
    <property type="evidence" value="ECO:0007669"/>
    <property type="project" value="TreeGrafter"/>
</dbReference>
<evidence type="ECO:0000256" key="6">
    <source>
        <dbReference type="ARBA" id="ARBA00023136"/>
    </source>
</evidence>
<dbReference type="InterPro" id="IPR024528">
    <property type="entry name" value="ThrE_2"/>
</dbReference>
<evidence type="ECO:0000259" key="9">
    <source>
        <dbReference type="Pfam" id="PF12821"/>
    </source>
</evidence>